<evidence type="ECO:0000313" key="2">
    <source>
        <dbReference type="Proteomes" id="UP001149860"/>
    </source>
</evidence>
<protein>
    <submittedName>
        <fullName evidence="1">Rod shape-determining protein MreD</fullName>
    </submittedName>
</protein>
<sequence>MRRRIPVSVVFVIGLVLMFYLDGSISQVFSNWLYATPNSMVPYLTLMWLSMTAFFTNSLKTTHVIVWAAIIGFVFDLYYTGLLGVYVFVFPLVVYIGQSIYELMPRNFFSGFLVFFIDITIAISLNFLANIFVGQVDPSATTFLVNALAPTLALNLFFFAICYFPIESLYAERRR</sequence>
<evidence type="ECO:0000313" key="1">
    <source>
        <dbReference type="EMBL" id="XFD39028.1"/>
    </source>
</evidence>
<dbReference type="Proteomes" id="UP001149860">
    <property type="component" value="Chromosome"/>
</dbReference>
<name>A0ACD5DD03_9LACO</name>
<dbReference type="EMBL" id="CP168151">
    <property type="protein sequence ID" value="XFD39028.1"/>
    <property type="molecule type" value="Genomic_DNA"/>
</dbReference>
<reference evidence="1" key="1">
    <citation type="submission" date="2024-08" db="EMBL/GenBank/DDBJ databases">
        <title>Lentilactobacillus sp. nov., isolated from tree bark.</title>
        <authorList>
            <person name="Phuengjayaem S."/>
            <person name="Tanasupawat S."/>
        </authorList>
    </citation>
    <scope>NUCLEOTIDE SEQUENCE</scope>
    <source>
        <strain evidence="1">SPB1-3</strain>
    </source>
</reference>
<gene>
    <name evidence="1" type="primary">mreD</name>
    <name evidence="1" type="ORF">O0236_006220</name>
</gene>
<organism evidence="1 2">
    <name type="scientific">Lentilactobacillus terminaliae</name>
    <dbReference type="NCBI Taxonomy" id="3003483"/>
    <lineage>
        <taxon>Bacteria</taxon>
        <taxon>Bacillati</taxon>
        <taxon>Bacillota</taxon>
        <taxon>Bacilli</taxon>
        <taxon>Lactobacillales</taxon>
        <taxon>Lactobacillaceae</taxon>
        <taxon>Lentilactobacillus</taxon>
    </lineage>
</organism>
<proteinExistence type="predicted"/>
<accession>A0ACD5DD03</accession>
<keyword evidence="2" id="KW-1185">Reference proteome</keyword>